<evidence type="ECO:0000313" key="1">
    <source>
        <dbReference type="EMBL" id="KAK3724778.1"/>
    </source>
</evidence>
<comment type="caution">
    <text evidence="1">The sequence shown here is derived from an EMBL/GenBank/DDBJ whole genome shotgun (WGS) entry which is preliminary data.</text>
</comment>
<gene>
    <name evidence="1" type="primary">ERG27_1</name>
    <name evidence="1" type="ORF">LTR37_000826</name>
</gene>
<evidence type="ECO:0000313" key="2">
    <source>
        <dbReference type="Proteomes" id="UP001281147"/>
    </source>
</evidence>
<keyword evidence="1" id="KW-0560">Oxidoreductase</keyword>
<keyword evidence="2" id="KW-1185">Reference proteome</keyword>
<proteinExistence type="predicted"/>
<protein>
    <submittedName>
        <fullName evidence="1">3-keto-steroid reductase</fullName>
        <ecNumber evidence="1">1.1.1.270</ecNumber>
    </submittedName>
</protein>
<accession>A0ACC3NX87</accession>
<name>A0ACC3NX87_9PEZI</name>
<dbReference type="EMBL" id="JAUTXU010000004">
    <property type="protein sequence ID" value="KAK3724778.1"/>
    <property type="molecule type" value="Genomic_DNA"/>
</dbReference>
<dbReference type="EC" id="1.1.1.270" evidence="1"/>
<sequence length="449" mass="49695">MDVEPHVLEEKTTVTVLVTGANSGLGFAICCRLIDEFLFTRPQSQTLHLLYSTRDAKKGEDTLKRLNAHLQNTLRRANGKAAVGISLLLEARIKLEGVLVDLTKLLTVKTLAKQLLARGQHLDAVVWNAGVAGWTGINWLKAAWEILTRFSQATTYPHFMGCDVGALTKRQVGGYGNVHMFPEPRLGQVFCANVFGHYMLTHWLSPLMDGESRVVWISSLSATPDLFNLEDIQAIEAEMAYESSKRLTDLLVMTAELPSTQTYTRPFFNQPPARATSTKPESARAPQMYITHPGVVATSIADLDTFLAFGMIAFMYIARWIGSPWHPITPYKGAVSAAFAVLAPPSQLFDLEAREGKGKWGSAADVFGDERVVRTEIEGWGFGGDLGSPVPSGSIASKRSEYRGPATKESREEFEEAGRRCWREMEELRVEWEKRLGRVEIDACASADV</sequence>
<dbReference type="Proteomes" id="UP001281147">
    <property type="component" value="Unassembled WGS sequence"/>
</dbReference>
<organism evidence="1 2">
    <name type="scientific">Vermiconidia calcicola</name>
    <dbReference type="NCBI Taxonomy" id="1690605"/>
    <lineage>
        <taxon>Eukaryota</taxon>
        <taxon>Fungi</taxon>
        <taxon>Dikarya</taxon>
        <taxon>Ascomycota</taxon>
        <taxon>Pezizomycotina</taxon>
        <taxon>Dothideomycetes</taxon>
        <taxon>Dothideomycetidae</taxon>
        <taxon>Mycosphaerellales</taxon>
        <taxon>Extremaceae</taxon>
        <taxon>Vermiconidia</taxon>
    </lineage>
</organism>
<reference evidence="1" key="1">
    <citation type="submission" date="2023-07" db="EMBL/GenBank/DDBJ databases">
        <title>Black Yeasts Isolated from many extreme environments.</title>
        <authorList>
            <person name="Coleine C."/>
            <person name="Stajich J.E."/>
            <person name="Selbmann L."/>
        </authorList>
    </citation>
    <scope>NUCLEOTIDE SEQUENCE</scope>
    <source>
        <strain evidence="1">CCFEE 5714</strain>
    </source>
</reference>